<feature type="signal peptide" evidence="3">
    <location>
        <begin position="1"/>
        <end position="27"/>
    </location>
</feature>
<dbReference type="PANTHER" id="PTHR12411">
    <property type="entry name" value="CYSTEINE PROTEASE FAMILY C1-RELATED"/>
    <property type="match status" value="1"/>
</dbReference>
<dbReference type="InterPro" id="IPR000169">
    <property type="entry name" value="Pept_cys_AS"/>
</dbReference>
<gene>
    <name evidence="5" type="ORF">Rsub_02285</name>
</gene>
<dbReference type="STRING" id="307507.A0A2V0NXB7"/>
<dbReference type="GO" id="GO:0008234">
    <property type="term" value="F:cysteine-type peptidase activity"/>
    <property type="evidence" value="ECO:0007669"/>
    <property type="project" value="InterPro"/>
</dbReference>
<name>A0A2V0NXB7_9CHLO</name>
<dbReference type="SUPFAM" id="SSF54001">
    <property type="entry name" value="Cysteine proteinases"/>
    <property type="match status" value="1"/>
</dbReference>
<dbReference type="FunFam" id="3.90.70.10:FF:000332">
    <property type="entry name" value="Cathepsin L1"/>
    <property type="match status" value="1"/>
</dbReference>
<dbReference type="InterPro" id="IPR025660">
    <property type="entry name" value="Pept_his_AS"/>
</dbReference>
<evidence type="ECO:0000256" key="2">
    <source>
        <dbReference type="ARBA" id="ARBA00023157"/>
    </source>
</evidence>
<proteinExistence type="inferred from homology"/>
<evidence type="ECO:0000259" key="4">
    <source>
        <dbReference type="SMART" id="SM00645"/>
    </source>
</evidence>
<dbReference type="Gene3D" id="3.90.70.10">
    <property type="entry name" value="Cysteine proteinases"/>
    <property type="match status" value="1"/>
</dbReference>
<dbReference type="InterPro" id="IPR025661">
    <property type="entry name" value="Pept_asp_AS"/>
</dbReference>
<dbReference type="PROSITE" id="PS00640">
    <property type="entry name" value="THIOL_PROTEASE_ASN"/>
    <property type="match status" value="1"/>
</dbReference>
<evidence type="ECO:0000256" key="3">
    <source>
        <dbReference type="SAM" id="SignalP"/>
    </source>
</evidence>
<dbReference type="Pfam" id="PF00112">
    <property type="entry name" value="Peptidase_C1"/>
    <property type="match status" value="1"/>
</dbReference>
<dbReference type="OrthoDB" id="10253408at2759"/>
<dbReference type="InterPro" id="IPR000668">
    <property type="entry name" value="Peptidase_C1A_C"/>
</dbReference>
<organism evidence="5 6">
    <name type="scientific">Raphidocelis subcapitata</name>
    <dbReference type="NCBI Taxonomy" id="307507"/>
    <lineage>
        <taxon>Eukaryota</taxon>
        <taxon>Viridiplantae</taxon>
        <taxon>Chlorophyta</taxon>
        <taxon>core chlorophytes</taxon>
        <taxon>Chlorophyceae</taxon>
        <taxon>CS clade</taxon>
        <taxon>Sphaeropleales</taxon>
        <taxon>Selenastraceae</taxon>
        <taxon>Raphidocelis</taxon>
    </lineage>
</organism>
<dbReference type="SMART" id="SM00645">
    <property type="entry name" value="Pept_C1"/>
    <property type="match status" value="1"/>
</dbReference>
<dbReference type="InParanoid" id="A0A2V0NXB7"/>
<dbReference type="InterPro" id="IPR038765">
    <property type="entry name" value="Papain-like_cys_pep_sf"/>
</dbReference>
<feature type="domain" description="Peptidase C1A papain C-terminal" evidence="4">
    <location>
        <begin position="367"/>
        <end position="588"/>
    </location>
</feature>
<evidence type="ECO:0000256" key="1">
    <source>
        <dbReference type="ARBA" id="ARBA00008455"/>
    </source>
</evidence>
<sequence length="620" mass="65043">MAPSPPNPAPLLLLALLAVLSARPACSLSLPAPRASLAESAGAASPQRAGSDRSPPSFPSAFEAQYTFTLPYVQVVQSRGLSFPVHVWYDGEAGRLRMDVYDGLDRIIQTDADTVYSLYPRINATACDVAHDAAGPTGAGAGLAARLLSDAPLPSLDEWRYAGATVLRGKDAEIWTLRERLSEAKTAVYTFYITPEGTPLRLYMMGSNVVSYSHYDEYLIDFDYWKPGKPPAAAFSVPKTCPLDAARARASGAAAPDARAARLAQAAALMPWGRLRAAGAAASAPAAAGGDGLLLRRLAARAEAARFVEAHDARAAGFSVALNRFSDWLPEEYSALMTARRAPRAGAALKARPLGVFRGEGVDFGKLPKSVDWRGTGADGVVKDQATCGSCWAFAASGTMEGTWSVATGELLSLSEQQLVDCSWDYGNNGCGGGFMEGAIQYVADAGGAMSEEAYQYLGQNAFCGANATAPRAKPSARFLGFAQVEPRSERALMAAVATLGPVAVSIDAAQMDFKYFAGGVYSSTTCSNDDLDHAVLLVGYGEENGVPYWLIKNSWSTYWGDNGYVKMLRTDGGGTDCGITTDPVVAIPLPEAAAAAAARLGRPAPRAPRLAAPAAAPAA</sequence>
<keyword evidence="2" id="KW-1015">Disulfide bond</keyword>
<dbReference type="PROSITE" id="PS00639">
    <property type="entry name" value="THIOL_PROTEASE_HIS"/>
    <property type="match status" value="1"/>
</dbReference>
<dbReference type="GO" id="GO:0006508">
    <property type="term" value="P:proteolysis"/>
    <property type="evidence" value="ECO:0007669"/>
    <property type="project" value="InterPro"/>
</dbReference>
<dbReference type="InterPro" id="IPR039417">
    <property type="entry name" value="Peptidase_C1A_papain-like"/>
</dbReference>
<keyword evidence="6" id="KW-1185">Reference proteome</keyword>
<comment type="caution">
    <text evidence="5">The sequence shown here is derived from an EMBL/GenBank/DDBJ whole genome shotgun (WGS) entry which is preliminary data.</text>
</comment>
<reference evidence="5 6" key="1">
    <citation type="journal article" date="2018" name="Sci. Rep.">
        <title>Raphidocelis subcapitata (=Pseudokirchneriella subcapitata) provides an insight into genome evolution and environmental adaptations in the Sphaeropleales.</title>
        <authorList>
            <person name="Suzuki S."/>
            <person name="Yamaguchi H."/>
            <person name="Nakajima N."/>
            <person name="Kawachi M."/>
        </authorList>
    </citation>
    <scope>NUCLEOTIDE SEQUENCE [LARGE SCALE GENOMIC DNA]</scope>
    <source>
        <strain evidence="5 6">NIES-35</strain>
    </source>
</reference>
<evidence type="ECO:0000313" key="6">
    <source>
        <dbReference type="Proteomes" id="UP000247498"/>
    </source>
</evidence>
<dbReference type="CDD" id="cd02248">
    <property type="entry name" value="Peptidase_C1A"/>
    <property type="match status" value="1"/>
</dbReference>
<dbReference type="InterPro" id="IPR013128">
    <property type="entry name" value="Peptidase_C1A"/>
</dbReference>
<keyword evidence="3" id="KW-0732">Signal</keyword>
<dbReference type="EMBL" id="BDRX01000011">
    <property type="protein sequence ID" value="GBF89567.1"/>
    <property type="molecule type" value="Genomic_DNA"/>
</dbReference>
<protein>
    <recommendedName>
        <fullName evidence="4">Peptidase C1A papain C-terminal domain-containing protein</fullName>
    </recommendedName>
</protein>
<feature type="chain" id="PRO_5018639981" description="Peptidase C1A papain C-terminal domain-containing protein" evidence="3">
    <location>
        <begin position="28"/>
        <end position="620"/>
    </location>
</feature>
<accession>A0A2V0NXB7</accession>
<dbReference type="PRINTS" id="PR00705">
    <property type="entry name" value="PAPAIN"/>
</dbReference>
<dbReference type="Proteomes" id="UP000247498">
    <property type="component" value="Unassembled WGS sequence"/>
</dbReference>
<evidence type="ECO:0000313" key="5">
    <source>
        <dbReference type="EMBL" id="GBF89567.1"/>
    </source>
</evidence>
<dbReference type="AlphaFoldDB" id="A0A2V0NXB7"/>
<dbReference type="PROSITE" id="PS00139">
    <property type="entry name" value="THIOL_PROTEASE_CYS"/>
    <property type="match status" value="1"/>
</dbReference>
<comment type="similarity">
    <text evidence="1">Belongs to the peptidase C1 family.</text>
</comment>